<feature type="transmembrane region" description="Helical" evidence="1">
    <location>
        <begin position="20"/>
        <end position="36"/>
    </location>
</feature>
<keyword evidence="1" id="KW-0812">Transmembrane</keyword>
<organism evidence="2 3">
    <name type="scientific">Mesobacterium hydrothermale</name>
    <dbReference type="NCBI Taxonomy" id="3111907"/>
    <lineage>
        <taxon>Bacteria</taxon>
        <taxon>Pseudomonadati</taxon>
        <taxon>Pseudomonadota</taxon>
        <taxon>Alphaproteobacteria</taxon>
        <taxon>Rhodobacterales</taxon>
        <taxon>Roseobacteraceae</taxon>
        <taxon>Mesobacterium</taxon>
    </lineage>
</organism>
<sequence length="129" mass="14097">MQSFFEPNYTVLTFFFVKKFVYLEVMAVLALIRLIVGAGWSRLPALIALVLALAGLATIFAPAVQIGHGPVYASASRMMIHDAGMTALVIPSAVFLTAMACPARRARWVDWLHIAMIVGLVGLWIATMF</sequence>
<feature type="transmembrane region" description="Helical" evidence="1">
    <location>
        <begin position="108"/>
        <end position="126"/>
    </location>
</feature>
<evidence type="ECO:0000313" key="3">
    <source>
        <dbReference type="Proteomes" id="UP001348149"/>
    </source>
</evidence>
<reference evidence="2 3" key="1">
    <citation type="submission" date="2024-01" db="EMBL/GenBank/DDBJ databases">
        <title>Mesobacterium rodlantinim sp. nov., isolated from shallow sea hydrothermal systems off Kueishantao Island.</title>
        <authorList>
            <person name="Su Z."/>
            <person name="Tang K."/>
        </authorList>
    </citation>
    <scope>NUCLEOTIDE SEQUENCE [LARGE SCALE GENOMIC DNA]</scope>
    <source>
        <strain evidence="2 3">TK19101</strain>
    </source>
</reference>
<feature type="transmembrane region" description="Helical" evidence="1">
    <location>
        <begin position="43"/>
        <end position="63"/>
    </location>
</feature>
<gene>
    <name evidence="2" type="ORF">VK792_07190</name>
</gene>
<comment type="caution">
    <text evidence="2">The sequence shown here is derived from an EMBL/GenBank/DDBJ whole genome shotgun (WGS) entry which is preliminary data.</text>
</comment>
<keyword evidence="1" id="KW-0472">Membrane</keyword>
<keyword evidence="1" id="KW-1133">Transmembrane helix</keyword>
<dbReference type="RefSeq" id="WP_326296737.1">
    <property type="nucleotide sequence ID" value="NZ_JAYLLH010000007.1"/>
</dbReference>
<feature type="transmembrane region" description="Helical" evidence="1">
    <location>
        <begin position="83"/>
        <end position="101"/>
    </location>
</feature>
<name>A0ABU6HGH3_9RHOB</name>
<proteinExistence type="predicted"/>
<evidence type="ECO:0000313" key="2">
    <source>
        <dbReference type="EMBL" id="MEC3861066.1"/>
    </source>
</evidence>
<accession>A0ABU6HGH3</accession>
<dbReference type="EMBL" id="JAYLLH010000007">
    <property type="protein sequence ID" value="MEC3861066.1"/>
    <property type="molecule type" value="Genomic_DNA"/>
</dbReference>
<dbReference type="Proteomes" id="UP001348149">
    <property type="component" value="Unassembled WGS sequence"/>
</dbReference>
<keyword evidence="3" id="KW-1185">Reference proteome</keyword>
<protein>
    <submittedName>
        <fullName evidence="2">Uncharacterized protein</fullName>
    </submittedName>
</protein>
<evidence type="ECO:0000256" key="1">
    <source>
        <dbReference type="SAM" id="Phobius"/>
    </source>
</evidence>